<comment type="caution">
    <text evidence="4">The sequence shown here is derived from an EMBL/GenBank/DDBJ whole genome shotgun (WGS) entry which is preliminary data.</text>
</comment>
<feature type="chain" id="PRO_5031352381" evidence="2">
    <location>
        <begin position="20"/>
        <end position="196"/>
    </location>
</feature>
<dbReference type="InterPro" id="IPR011250">
    <property type="entry name" value="OMP/PagP_B-barrel"/>
</dbReference>
<gene>
    <name evidence="4" type="ORF">HGP29_16120</name>
</gene>
<dbReference type="RefSeq" id="WP_168883451.1">
    <property type="nucleotide sequence ID" value="NZ_JABAIL010000004.1"/>
</dbReference>
<evidence type="ECO:0000313" key="4">
    <source>
        <dbReference type="EMBL" id="NLR92747.1"/>
    </source>
</evidence>
<evidence type="ECO:0000259" key="3">
    <source>
        <dbReference type="Pfam" id="PF13505"/>
    </source>
</evidence>
<dbReference type="InterPro" id="IPR027385">
    <property type="entry name" value="Beta-barrel_OMP"/>
</dbReference>
<dbReference type="Gene3D" id="2.40.160.20">
    <property type="match status" value="1"/>
</dbReference>
<sequence>MKKLSIILLLSLFSLTSFAQDKLLNLGFGGGVSSVSAKEGDLSMNGIGGNYHINLFYNITPKLSVGAEYGGTVSVLAPKDMSSSDFEATSFSNISGKVLYHFGESKVRPYVGFGLGSYKVAPGKFDPKNPQGFDFGNQDIETTTTIGYAPEIGVDFGWFGLAAIYRIVPDVKVYDTMATYNSLEFRTTFNLGFIER</sequence>
<dbReference type="AlphaFoldDB" id="A0A7X8XWZ3"/>
<evidence type="ECO:0000256" key="1">
    <source>
        <dbReference type="ARBA" id="ARBA00022729"/>
    </source>
</evidence>
<organism evidence="4 5">
    <name type="scientific">Flammeovirga agarivorans</name>
    <dbReference type="NCBI Taxonomy" id="2726742"/>
    <lineage>
        <taxon>Bacteria</taxon>
        <taxon>Pseudomonadati</taxon>
        <taxon>Bacteroidota</taxon>
        <taxon>Cytophagia</taxon>
        <taxon>Cytophagales</taxon>
        <taxon>Flammeovirgaceae</taxon>
        <taxon>Flammeovirga</taxon>
    </lineage>
</organism>
<protein>
    <submittedName>
        <fullName evidence="4">Porin family protein</fullName>
    </submittedName>
</protein>
<keyword evidence="5" id="KW-1185">Reference proteome</keyword>
<name>A0A7X8XWZ3_9BACT</name>
<dbReference type="Pfam" id="PF13505">
    <property type="entry name" value="OMP_b-brl"/>
    <property type="match status" value="1"/>
</dbReference>
<dbReference type="Proteomes" id="UP000585050">
    <property type="component" value="Unassembled WGS sequence"/>
</dbReference>
<evidence type="ECO:0000256" key="2">
    <source>
        <dbReference type="SAM" id="SignalP"/>
    </source>
</evidence>
<accession>A0A7X8XWZ3</accession>
<reference evidence="4 5" key="1">
    <citation type="submission" date="2020-04" db="EMBL/GenBank/DDBJ databases">
        <title>Flammeovirga sp. SR4, a novel species isolated from seawater.</title>
        <authorList>
            <person name="Wang X."/>
        </authorList>
    </citation>
    <scope>NUCLEOTIDE SEQUENCE [LARGE SCALE GENOMIC DNA]</scope>
    <source>
        <strain evidence="4 5">SR4</strain>
    </source>
</reference>
<keyword evidence="1 2" id="KW-0732">Signal</keyword>
<feature type="signal peptide" evidence="2">
    <location>
        <begin position="1"/>
        <end position="19"/>
    </location>
</feature>
<proteinExistence type="predicted"/>
<evidence type="ECO:0000313" key="5">
    <source>
        <dbReference type="Proteomes" id="UP000585050"/>
    </source>
</evidence>
<dbReference type="EMBL" id="JABAIL010000004">
    <property type="protein sequence ID" value="NLR92747.1"/>
    <property type="molecule type" value="Genomic_DNA"/>
</dbReference>
<feature type="domain" description="Outer membrane protein beta-barrel" evidence="3">
    <location>
        <begin position="6"/>
        <end position="157"/>
    </location>
</feature>
<dbReference type="SUPFAM" id="SSF56925">
    <property type="entry name" value="OMPA-like"/>
    <property type="match status" value="1"/>
</dbReference>